<dbReference type="GO" id="GO:0003676">
    <property type="term" value="F:nucleic acid binding"/>
    <property type="evidence" value="ECO:0007669"/>
    <property type="project" value="InterPro"/>
</dbReference>
<dbReference type="PROSITE" id="PS50158">
    <property type="entry name" value="ZF_CCHC"/>
    <property type="match status" value="1"/>
</dbReference>
<dbReference type="OrthoDB" id="1705899at2759"/>
<feature type="region of interest" description="Disordered" evidence="2">
    <location>
        <begin position="226"/>
        <end position="274"/>
    </location>
</feature>
<dbReference type="InterPro" id="IPR036875">
    <property type="entry name" value="Znf_CCHC_sf"/>
</dbReference>
<accession>A0A9N7P0T2</accession>
<evidence type="ECO:0000256" key="1">
    <source>
        <dbReference type="PROSITE-ProRule" id="PRU00047"/>
    </source>
</evidence>
<name>A0A9N7P0T2_STRHE</name>
<gene>
    <name evidence="4" type="ORF">SHERM_00456</name>
</gene>
<evidence type="ECO:0000313" key="4">
    <source>
        <dbReference type="EMBL" id="CAA0840375.1"/>
    </source>
</evidence>
<feature type="compositionally biased region" description="Polar residues" evidence="2">
    <location>
        <begin position="229"/>
        <end position="253"/>
    </location>
</feature>
<dbReference type="InterPro" id="IPR001878">
    <property type="entry name" value="Znf_CCHC"/>
</dbReference>
<sequence length="368" mass="41245">MDPKISGGIEEELGLRLKNIELSRSEGKVVELGDTDVQTGKEECDRSLLGKIVGDRKASLLGLKRTLTRIWQISEPMEYLILHEMEDGLTTDDPVFKSLNLWVQACKIPMSWLTTEVGMKIGGIFQEVKNVVVVKGSGPRGNYLRLLVSINLEEQLPRGTSVKLHDQVIGVTFLYEKLVNLCYYCGKIGHLDRSCSKRMADMKKSSLNEGQFGEWMKAMDYQYPYRPNSFHSQSNNSSEGIQRTTTPDPNSSGSRKESAHLVGNDTAERGSNVNNMNLAIMEIPQHSETQKEGVPDTQDASSKLYVEQNQSSLLSQKEAMMKDISYYNMSQGPHLEAAHKSIHKMLTLEEIGDPTPPGKNAHPKTWKR</sequence>
<keyword evidence="1" id="KW-0863">Zinc-finger</keyword>
<dbReference type="AlphaFoldDB" id="A0A9N7P0T2"/>
<dbReference type="Pfam" id="PF14392">
    <property type="entry name" value="zf-CCHC_4"/>
    <property type="match status" value="1"/>
</dbReference>
<dbReference type="EMBL" id="CACSLK010032525">
    <property type="protein sequence ID" value="CAA0840375.1"/>
    <property type="molecule type" value="Genomic_DNA"/>
</dbReference>
<organism evidence="4 5">
    <name type="scientific">Striga hermonthica</name>
    <name type="common">Purple witchweed</name>
    <name type="synonym">Buchnera hermonthica</name>
    <dbReference type="NCBI Taxonomy" id="68872"/>
    <lineage>
        <taxon>Eukaryota</taxon>
        <taxon>Viridiplantae</taxon>
        <taxon>Streptophyta</taxon>
        <taxon>Embryophyta</taxon>
        <taxon>Tracheophyta</taxon>
        <taxon>Spermatophyta</taxon>
        <taxon>Magnoliopsida</taxon>
        <taxon>eudicotyledons</taxon>
        <taxon>Gunneridae</taxon>
        <taxon>Pentapetalae</taxon>
        <taxon>asterids</taxon>
        <taxon>lamiids</taxon>
        <taxon>Lamiales</taxon>
        <taxon>Orobanchaceae</taxon>
        <taxon>Buchnereae</taxon>
        <taxon>Striga</taxon>
    </lineage>
</organism>
<protein>
    <recommendedName>
        <fullName evidence="3">CCHC-type domain-containing protein</fullName>
    </recommendedName>
</protein>
<keyword evidence="5" id="KW-1185">Reference proteome</keyword>
<feature type="domain" description="CCHC-type" evidence="3">
    <location>
        <begin position="182"/>
        <end position="197"/>
    </location>
</feature>
<evidence type="ECO:0000256" key="2">
    <source>
        <dbReference type="SAM" id="MobiDB-lite"/>
    </source>
</evidence>
<dbReference type="SMART" id="SM00343">
    <property type="entry name" value="ZnF_C2HC"/>
    <property type="match status" value="1"/>
</dbReference>
<dbReference type="Proteomes" id="UP001153555">
    <property type="component" value="Unassembled WGS sequence"/>
</dbReference>
<dbReference type="SUPFAM" id="SSF57756">
    <property type="entry name" value="Retrovirus zinc finger-like domains"/>
    <property type="match status" value="1"/>
</dbReference>
<dbReference type="InterPro" id="IPR040256">
    <property type="entry name" value="At4g02000-like"/>
</dbReference>
<dbReference type="PANTHER" id="PTHR31286:SF178">
    <property type="entry name" value="DUF4283 DOMAIN-CONTAINING PROTEIN"/>
    <property type="match status" value="1"/>
</dbReference>
<evidence type="ECO:0000313" key="5">
    <source>
        <dbReference type="Proteomes" id="UP001153555"/>
    </source>
</evidence>
<keyword evidence="1" id="KW-0479">Metal-binding</keyword>
<dbReference type="PANTHER" id="PTHR31286">
    <property type="entry name" value="GLYCINE-RICH CELL WALL STRUCTURAL PROTEIN 1.8-LIKE"/>
    <property type="match status" value="1"/>
</dbReference>
<dbReference type="GO" id="GO:0008270">
    <property type="term" value="F:zinc ion binding"/>
    <property type="evidence" value="ECO:0007669"/>
    <property type="project" value="UniProtKB-KW"/>
</dbReference>
<keyword evidence="1" id="KW-0862">Zinc</keyword>
<evidence type="ECO:0000259" key="3">
    <source>
        <dbReference type="PROSITE" id="PS50158"/>
    </source>
</evidence>
<comment type="caution">
    <text evidence="4">The sequence shown here is derived from an EMBL/GenBank/DDBJ whole genome shotgun (WGS) entry which is preliminary data.</text>
</comment>
<reference evidence="4" key="1">
    <citation type="submission" date="2019-12" db="EMBL/GenBank/DDBJ databases">
        <authorList>
            <person name="Scholes J."/>
        </authorList>
    </citation>
    <scope>NUCLEOTIDE SEQUENCE</scope>
</reference>
<dbReference type="InterPro" id="IPR025836">
    <property type="entry name" value="Zn_knuckle_CX2CX4HX4C"/>
</dbReference>
<proteinExistence type="predicted"/>